<dbReference type="AlphaFoldDB" id="A0A6A5BNY7"/>
<feature type="region of interest" description="Disordered" evidence="1">
    <location>
        <begin position="189"/>
        <end position="209"/>
    </location>
</feature>
<evidence type="ECO:0000313" key="2">
    <source>
        <dbReference type="EMBL" id="KAF0979733.1"/>
    </source>
</evidence>
<dbReference type="VEuPathDB" id="AmoebaDB:NF0080580"/>
<feature type="compositionally biased region" description="Low complexity" evidence="1">
    <location>
        <begin position="249"/>
        <end position="276"/>
    </location>
</feature>
<dbReference type="EMBL" id="VFQX01000023">
    <property type="protein sequence ID" value="KAF0979733.1"/>
    <property type="molecule type" value="Genomic_DNA"/>
</dbReference>
<dbReference type="Proteomes" id="UP000444721">
    <property type="component" value="Unassembled WGS sequence"/>
</dbReference>
<comment type="caution">
    <text evidence="2">The sequence shown here is derived from an EMBL/GenBank/DDBJ whole genome shotgun (WGS) entry which is preliminary data.</text>
</comment>
<name>A0A6A5BNY7_NAEFO</name>
<sequence length="488" mass="54390">MNTITAYLPQQQQQPPQISLHLQGLKRTSSSSKNNDEAFEYDLNSSRGNKKTPRSESFSNLYLRGVAKPRTSSNTITGHLHYHHPARARCVSIPSTPIIYPNFDLSPSISPSTPTPFNEDDVFSMEGGNSPPKRSHSSASTLIRKKQPHQQQRPKSVSTNHNPKQRVVKQPLNLKPSTIQIQFFQDNLSNNTQPHSQLNNSSANNRSSSSIIGLENQPITSSVSLDQHYHCNTSIVTLHDHLPDTNPIPSNSSRPGSGASSKTANSLNSSRRASSADYRRSRDISRISTDVEDISKPSSWKPGGTRYTPIEKVCPIKQTVLTKRKSLSQLSPALKTQLEQIKSVPLFVSDDIDTKKSVKESVSPLFLDRIIESLFAKEDKLIEKARIYKEFKEGEDKMSRASSTISNSSPRSSSLSYRQSMYTSMTHKDMPSFTGVKQSQLAEENPFFIPFSHYQDHDTNNAVTPKKKPLTASKANRRSGSTSVLKKK</sequence>
<keyword evidence="3" id="KW-1185">Reference proteome</keyword>
<dbReference type="RefSeq" id="XP_044564446.1">
    <property type="nucleotide sequence ID" value="XM_044704482.1"/>
</dbReference>
<proteinExistence type="predicted"/>
<gene>
    <name evidence="2" type="ORF">FDP41_001401</name>
</gene>
<feature type="compositionally biased region" description="Low complexity" evidence="1">
    <location>
        <begin position="400"/>
        <end position="417"/>
    </location>
</feature>
<dbReference type="OrthoDB" id="10477557at2759"/>
<reference evidence="2 3" key="1">
    <citation type="journal article" date="2019" name="Sci. Rep.">
        <title>Nanopore sequencing improves the draft genome of the human pathogenic amoeba Naegleria fowleri.</title>
        <authorList>
            <person name="Liechti N."/>
            <person name="Schurch N."/>
            <person name="Bruggmann R."/>
            <person name="Wittwer M."/>
        </authorList>
    </citation>
    <scope>NUCLEOTIDE SEQUENCE [LARGE SCALE GENOMIC DNA]</scope>
    <source>
        <strain evidence="2 3">ATCC 30894</strain>
    </source>
</reference>
<feature type="region of interest" description="Disordered" evidence="1">
    <location>
        <begin position="457"/>
        <end position="488"/>
    </location>
</feature>
<feature type="region of interest" description="Disordered" evidence="1">
    <location>
        <begin position="398"/>
        <end position="417"/>
    </location>
</feature>
<accession>A0A6A5BNY7</accession>
<dbReference type="GeneID" id="68108619"/>
<dbReference type="VEuPathDB" id="AmoebaDB:FDP41_001401"/>
<feature type="region of interest" description="Disordered" evidence="1">
    <location>
        <begin position="240"/>
        <end position="281"/>
    </location>
</feature>
<feature type="region of interest" description="Disordered" evidence="1">
    <location>
        <begin position="24"/>
        <end position="56"/>
    </location>
</feature>
<dbReference type="VEuPathDB" id="AmoebaDB:NfTy_029570"/>
<protein>
    <submittedName>
        <fullName evidence="2">Uncharacterized protein</fullName>
    </submittedName>
</protein>
<feature type="compositionally biased region" description="Polar residues" evidence="1">
    <location>
        <begin position="478"/>
        <end position="488"/>
    </location>
</feature>
<feature type="region of interest" description="Disordered" evidence="1">
    <location>
        <begin position="110"/>
        <end position="174"/>
    </location>
</feature>
<feature type="compositionally biased region" description="Low complexity" evidence="1">
    <location>
        <begin position="196"/>
        <end position="209"/>
    </location>
</feature>
<dbReference type="OMA" id="NLMMENP"/>
<evidence type="ECO:0000256" key="1">
    <source>
        <dbReference type="SAM" id="MobiDB-lite"/>
    </source>
</evidence>
<organism evidence="2 3">
    <name type="scientific">Naegleria fowleri</name>
    <name type="common">Brain eating amoeba</name>
    <dbReference type="NCBI Taxonomy" id="5763"/>
    <lineage>
        <taxon>Eukaryota</taxon>
        <taxon>Discoba</taxon>
        <taxon>Heterolobosea</taxon>
        <taxon>Tetramitia</taxon>
        <taxon>Eutetramitia</taxon>
        <taxon>Vahlkampfiidae</taxon>
        <taxon>Naegleria</taxon>
    </lineage>
</organism>
<evidence type="ECO:0000313" key="3">
    <source>
        <dbReference type="Proteomes" id="UP000444721"/>
    </source>
</evidence>